<gene>
    <name evidence="3" type="primary">LOC104704033</name>
</gene>
<organism evidence="2 3">
    <name type="scientific">Camelina sativa</name>
    <name type="common">False flax</name>
    <name type="synonym">Myagrum sativum</name>
    <dbReference type="NCBI Taxonomy" id="90675"/>
    <lineage>
        <taxon>Eukaryota</taxon>
        <taxon>Viridiplantae</taxon>
        <taxon>Streptophyta</taxon>
        <taxon>Embryophyta</taxon>
        <taxon>Tracheophyta</taxon>
        <taxon>Spermatophyta</taxon>
        <taxon>Magnoliopsida</taxon>
        <taxon>eudicotyledons</taxon>
        <taxon>Gunneridae</taxon>
        <taxon>Pentapetalae</taxon>
        <taxon>rosids</taxon>
        <taxon>malvids</taxon>
        <taxon>Brassicales</taxon>
        <taxon>Brassicaceae</taxon>
        <taxon>Camelineae</taxon>
        <taxon>Camelina</taxon>
    </lineage>
</organism>
<dbReference type="Pfam" id="PF25210">
    <property type="entry name" value="Kelch_FKB95"/>
    <property type="match status" value="1"/>
</dbReference>
<dbReference type="InterPro" id="IPR050354">
    <property type="entry name" value="F-box/kelch-repeat_ARATH"/>
</dbReference>
<reference evidence="2" key="1">
    <citation type="journal article" date="2014" name="Nat. Commun.">
        <title>The emerging biofuel crop Camelina sativa retains a highly undifferentiated hexaploid genome structure.</title>
        <authorList>
            <person name="Kagale S."/>
            <person name="Koh C."/>
            <person name="Nixon J."/>
            <person name="Bollina V."/>
            <person name="Clarke W.E."/>
            <person name="Tuteja R."/>
            <person name="Spillane C."/>
            <person name="Robinson S.J."/>
            <person name="Links M.G."/>
            <person name="Clarke C."/>
            <person name="Higgins E.E."/>
            <person name="Huebert T."/>
            <person name="Sharpe A.G."/>
            <person name="Parkin I.A."/>
        </authorList>
    </citation>
    <scope>NUCLEOTIDE SEQUENCE [LARGE SCALE GENOMIC DNA]</scope>
    <source>
        <strain evidence="2">cv. DH55</strain>
    </source>
</reference>
<keyword evidence="2" id="KW-1185">Reference proteome</keyword>
<dbReference type="PANTHER" id="PTHR24414:SF184">
    <property type="entry name" value="GALACTOSE OXIDASE_KELCH REPEAT SUPERFAMILY PROTEIN"/>
    <property type="match status" value="1"/>
</dbReference>
<proteinExistence type="predicted"/>
<reference evidence="3" key="2">
    <citation type="submission" date="2025-08" db="UniProtKB">
        <authorList>
            <consortium name="RefSeq"/>
        </authorList>
    </citation>
    <scope>IDENTIFICATION</scope>
    <source>
        <tissue evidence="3">Leaf</tissue>
    </source>
</reference>
<evidence type="ECO:0000313" key="3">
    <source>
        <dbReference type="RefSeq" id="XP_010418452.1"/>
    </source>
</evidence>
<feature type="domain" description="FKB95-like N-terminal Kelch" evidence="1">
    <location>
        <begin position="77"/>
        <end position="242"/>
    </location>
</feature>
<accession>A0ABM0SZN1</accession>
<evidence type="ECO:0000313" key="2">
    <source>
        <dbReference type="Proteomes" id="UP000694864"/>
    </source>
</evidence>
<dbReference type="RefSeq" id="XP_010418452.1">
    <property type="nucleotide sequence ID" value="XM_010420150.1"/>
</dbReference>
<evidence type="ECO:0000259" key="1">
    <source>
        <dbReference type="Pfam" id="PF25210"/>
    </source>
</evidence>
<dbReference type="InterPro" id="IPR015915">
    <property type="entry name" value="Kelch-typ_b-propeller"/>
</dbReference>
<sequence>MKTRMRKKQLSSTAQSSNPSQWLPDDLVLIIVARVSVLYYPTLSWLHQSYKVRSFLGHTESCLYVCFKMKPYKTPTWFTLCRKPDRTLTSSKERRSDGHVSATVPMNHSPDVRFSSLVAVGSDIYNIGVPQARLKASSSSSSSCVSVLDCRTHTWREAPSLPVELFTVAAGVLDGKIYVVGKSPDGRKRKNSFQVLDIKTQVWDSTVIPLIKSSHFDNTACIDGKFNVVTYEKVVAYDPKEDNVLYCAADGGLRWYDSRVRQWRDLKGLVGLSRFSPDDQVRLADYGGKMAVMWGVEVPCSSGYPTIICCAVIALERLNSCEIFGKVEWVDRVFTVFGPFTFVKVIGATV</sequence>
<dbReference type="Gene3D" id="2.120.10.80">
    <property type="entry name" value="Kelch-type beta propeller"/>
    <property type="match status" value="1"/>
</dbReference>
<dbReference type="SUPFAM" id="SSF117281">
    <property type="entry name" value="Kelch motif"/>
    <property type="match status" value="1"/>
</dbReference>
<dbReference type="GeneID" id="104704033"/>
<protein>
    <submittedName>
        <fullName evidence="3">F-box/kelch-repeat protein At5g51250-like</fullName>
    </submittedName>
</protein>
<dbReference type="InterPro" id="IPR057499">
    <property type="entry name" value="Kelch_FKB95"/>
</dbReference>
<dbReference type="PANTHER" id="PTHR24414">
    <property type="entry name" value="F-BOX/KELCH-REPEAT PROTEIN SKIP4"/>
    <property type="match status" value="1"/>
</dbReference>
<dbReference type="Proteomes" id="UP000694864">
    <property type="component" value="Chromosome 1"/>
</dbReference>
<name>A0ABM0SZN1_CAMSA</name>